<dbReference type="InterPro" id="IPR001509">
    <property type="entry name" value="Epimerase_deHydtase"/>
</dbReference>
<gene>
    <name evidence="5" type="ORF">METZ01_LOCUS196386</name>
</gene>
<protein>
    <recommendedName>
        <fullName evidence="4">NAD-dependent epimerase/dehydratase domain-containing protein</fullName>
    </recommendedName>
</protein>
<comment type="similarity">
    <text evidence="1">Belongs to the NAD(P)-dependent epimerase/dehydratase family.</text>
</comment>
<name>A0A382DZK1_9ZZZZ</name>
<proteinExistence type="inferred from homology"/>
<keyword evidence="3" id="KW-0520">NAD</keyword>
<evidence type="ECO:0000259" key="4">
    <source>
        <dbReference type="Pfam" id="PF01370"/>
    </source>
</evidence>
<accession>A0A382DZK1</accession>
<dbReference type="EMBL" id="UINC01041783">
    <property type="protein sequence ID" value="SVB43532.1"/>
    <property type="molecule type" value="Genomic_DNA"/>
</dbReference>
<dbReference type="Gene3D" id="3.40.50.720">
    <property type="entry name" value="NAD(P)-binding Rossmann-like Domain"/>
    <property type="match status" value="1"/>
</dbReference>
<dbReference type="InterPro" id="IPR036291">
    <property type="entry name" value="NAD(P)-bd_dom_sf"/>
</dbReference>
<sequence length="210" mass="23336">TDIQPVADLAAHEEFMPMDITRYEEFLAACLGVDTVIHLAADRSPRAEFYKTLLDLNVVGCYNGFEAAREAGCRRIVFASSVNAILGYRFEQPTFPYSPVFPLNVYGATKCFGEALGRVYAHQHGLSSICVRLSSPRFDQGGDWDPDDPCDMISPRDTAQLFARCIEAEDVDFTIVHGSSRHKNGWMDIADTSRVLGYEPQDGTAFPRAQ</sequence>
<dbReference type="AlphaFoldDB" id="A0A382DZK1"/>
<reference evidence="5" key="1">
    <citation type="submission" date="2018-05" db="EMBL/GenBank/DDBJ databases">
        <authorList>
            <person name="Lanie J.A."/>
            <person name="Ng W.-L."/>
            <person name="Kazmierczak K.M."/>
            <person name="Andrzejewski T.M."/>
            <person name="Davidsen T.M."/>
            <person name="Wayne K.J."/>
            <person name="Tettelin H."/>
            <person name="Glass J.I."/>
            <person name="Rusch D."/>
            <person name="Podicherti R."/>
            <person name="Tsui H.-C.T."/>
            <person name="Winkler M.E."/>
        </authorList>
    </citation>
    <scope>NUCLEOTIDE SEQUENCE</scope>
</reference>
<dbReference type="Pfam" id="PF01370">
    <property type="entry name" value="Epimerase"/>
    <property type="match status" value="1"/>
</dbReference>
<dbReference type="PANTHER" id="PTHR43103:SF5">
    <property type="entry name" value="4-EPIMERASE, PUTATIVE (AFU_ORTHOLOGUE AFUA_7G00360)-RELATED"/>
    <property type="match status" value="1"/>
</dbReference>
<evidence type="ECO:0000256" key="2">
    <source>
        <dbReference type="ARBA" id="ARBA00023002"/>
    </source>
</evidence>
<dbReference type="CDD" id="cd08946">
    <property type="entry name" value="SDR_e"/>
    <property type="match status" value="1"/>
</dbReference>
<dbReference type="GO" id="GO:0016491">
    <property type="term" value="F:oxidoreductase activity"/>
    <property type="evidence" value="ECO:0007669"/>
    <property type="project" value="UniProtKB-KW"/>
</dbReference>
<keyword evidence="2" id="KW-0560">Oxidoreductase</keyword>
<feature type="domain" description="NAD-dependent epimerase/dehydratase" evidence="4">
    <location>
        <begin position="11"/>
        <end position="135"/>
    </location>
</feature>
<organism evidence="5">
    <name type="scientific">marine metagenome</name>
    <dbReference type="NCBI Taxonomy" id="408172"/>
    <lineage>
        <taxon>unclassified sequences</taxon>
        <taxon>metagenomes</taxon>
        <taxon>ecological metagenomes</taxon>
    </lineage>
</organism>
<feature type="non-terminal residue" evidence="5">
    <location>
        <position position="1"/>
    </location>
</feature>
<evidence type="ECO:0000313" key="5">
    <source>
        <dbReference type="EMBL" id="SVB43532.1"/>
    </source>
</evidence>
<evidence type="ECO:0000256" key="1">
    <source>
        <dbReference type="ARBA" id="ARBA00007637"/>
    </source>
</evidence>
<evidence type="ECO:0000256" key="3">
    <source>
        <dbReference type="ARBA" id="ARBA00023027"/>
    </source>
</evidence>
<dbReference type="PANTHER" id="PTHR43103">
    <property type="entry name" value="NUCLEOSIDE-DIPHOSPHATE-SUGAR EPIMERASE"/>
    <property type="match status" value="1"/>
</dbReference>
<dbReference type="SUPFAM" id="SSF51735">
    <property type="entry name" value="NAD(P)-binding Rossmann-fold domains"/>
    <property type="match status" value="1"/>
</dbReference>